<dbReference type="PROSITE" id="PS51379">
    <property type="entry name" value="4FE4S_FER_2"/>
    <property type="match status" value="1"/>
</dbReference>
<comment type="caution">
    <text evidence="9">The sequence shown here is derived from an EMBL/GenBank/DDBJ whole genome shotgun (WGS) entry which is preliminary data.</text>
</comment>
<dbReference type="InterPro" id="IPR009051">
    <property type="entry name" value="Helical_ferredxn"/>
</dbReference>
<dbReference type="AlphaFoldDB" id="A0A0B3Y7H2"/>
<dbReference type="InterPro" id="IPR017896">
    <property type="entry name" value="4Fe4S_Fe-S-bd"/>
</dbReference>
<keyword evidence="7" id="KW-0472">Membrane</keyword>
<dbReference type="InterPro" id="IPR051684">
    <property type="entry name" value="Electron_Trans/Redox"/>
</dbReference>
<dbReference type="PROSITE" id="PS00198">
    <property type="entry name" value="4FE4S_FER_1"/>
    <property type="match status" value="1"/>
</dbReference>
<evidence type="ECO:0000313" key="10">
    <source>
        <dbReference type="Proteomes" id="UP000031197"/>
    </source>
</evidence>
<accession>A0A0B3Y7H2</accession>
<evidence type="ECO:0000256" key="2">
    <source>
        <dbReference type="ARBA" id="ARBA00022485"/>
    </source>
</evidence>
<proteinExistence type="predicted"/>
<dbReference type="SUPFAM" id="SSF54862">
    <property type="entry name" value="4Fe-4S ferredoxins"/>
    <property type="match status" value="1"/>
</dbReference>
<keyword evidence="2" id="KW-0004">4Fe-4S</keyword>
<dbReference type="Gene3D" id="2.60.40.10">
    <property type="entry name" value="Immunoglobulins"/>
    <property type="match status" value="1"/>
</dbReference>
<keyword evidence="7" id="KW-1133">Transmembrane helix</keyword>
<gene>
    <name evidence="9" type="ORF">RJ41_09950</name>
</gene>
<dbReference type="RefSeq" id="WP_014975625.1">
    <property type="nucleotide sequence ID" value="NZ_JWLW01000015.1"/>
</dbReference>
<dbReference type="InterPro" id="IPR014116">
    <property type="entry name" value="Cyt_c_oxidase_cbb3_FixG"/>
</dbReference>
<keyword evidence="4" id="KW-0249">Electron transport</keyword>
<feature type="transmembrane region" description="Helical" evidence="7">
    <location>
        <begin position="156"/>
        <end position="173"/>
    </location>
</feature>
<evidence type="ECO:0000256" key="1">
    <source>
        <dbReference type="ARBA" id="ARBA00022448"/>
    </source>
</evidence>
<evidence type="ECO:0000313" key="9">
    <source>
        <dbReference type="EMBL" id="KHT52951.1"/>
    </source>
</evidence>
<protein>
    <submittedName>
        <fullName evidence="9">4Fe-4S ferredoxin</fullName>
    </submittedName>
</protein>
<evidence type="ECO:0000259" key="8">
    <source>
        <dbReference type="PROSITE" id="PS51379"/>
    </source>
</evidence>
<keyword evidence="3" id="KW-0479">Metal-binding</keyword>
<evidence type="ECO:0000256" key="7">
    <source>
        <dbReference type="SAM" id="Phobius"/>
    </source>
</evidence>
<dbReference type="GO" id="GO:0046872">
    <property type="term" value="F:metal ion binding"/>
    <property type="evidence" value="ECO:0007669"/>
    <property type="project" value="UniProtKB-KW"/>
</dbReference>
<keyword evidence="5" id="KW-0408">Iron</keyword>
<feature type="transmembrane region" description="Helical" evidence="7">
    <location>
        <begin position="324"/>
        <end position="342"/>
    </location>
</feature>
<dbReference type="NCBIfam" id="TIGR02745">
    <property type="entry name" value="ccoG_rdxA_fixG"/>
    <property type="match status" value="1"/>
</dbReference>
<dbReference type="OrthoDB" id="9811700at2"/>
<dbReference type="GO" id="GO:0051539">
    <property type="term" value="F:4 iron, 4 sulfur cluster binding"/>
    <property type="evidence" value="ECO:0007669"/>
    <property type="project" value="UniProtKB-KW"/>
</dbReference>
<evidence type="ECO:0000256" key="6">
    <source>
        <dbReference type="ARBA" id="ARBA00023014"/>
    </source>
</evidence>
<organism evidence="9 10">
    <name type="scientific">Alteromonas marina</name>
    <dbReference type="NCBI Taxonomy" id="203795"/>
    <lineage>
        <taxon>Bacteria</taxon>
        <taxon>Pseudomonadati</taxon>
        <taxon>Pseudomonadota</taxon>
        <taxon>Gammaproteobacteria</taxon>
        <taxon>Alteromonadales</taxon>
        <taxon>Alteromonadaceae</taxon>
        <taxon>Alteromonas/Salinimonas group</taxon>
        <taxon>Alteromonas</taxon>
    </lineage>
</organism>
<feature type="transmembrane region" description="Helical" evidence="7">
    <location>
        <begin position="185"/>
        <end position="206"/>
    </location>
</feature>
<dbReference type="PANTHER" id="PTHR30176:SF3">
    <property type="entry name" value="FERREDOXIN-TYPE PROTEIN NAPH"/>
    <property type="match status" value="1"/>
</dbReference>
<name>A0A0B3Y7H2_9ALTE</name>
<keyword evidence="7" id="KW-0812">Transmembrane</keyword>
<keyword evidence="6" id="KW-0411">Iron-sulfur</keyword>
<sequence length="457" mass="51899">MTAVKIRQEDIIACTPVESKKIYIREETGHFQKIRRYLNVVLVTLFVALPFIQYQGQQAILFDVGRQTLTLFTWVLYPQDLMIFAFLFILAAFVLFLVTRHYGRVWCGFTCPQTVWTLAFNWVERRIEGTHNQSKALDKQPSSLTKVVVKGAKHSAWLALSLITALVFMSYFYPASRLYTEFFTFSAPALISGWTMFFAVCTYANAGWLREKMCTHMCPYSRFQAAMFDNSTSLVTYNETRGESRGPRKRFSQHKDLGDCVDCNLCVQVCPAGIDIREGIQYECINCGLCIDACDKVMAKFGYPLKLINFSRAGRNSGRKFTNYLYGAAIIAILLAMGEWAIDRQDFEASISRDRNALYRENNAGHIENTYTLTVLNKSRVAKTYEIAIETPSDMQLINVPTINVAPGEKRNVPFSVEALSPMANTMQSVSFVIIDKSTNSVIGNEVMFYSGNNRQM</sequence>
<dbReference type="EMBL" id="JWLW01000015">
    <property type="protein sequence ID" value="KHT52951.1"/>
    <property type="molecule type" value="Genomic_DNA"/>
</dbReference>
<dbReference type="InterPro" id="IPR032879">
    <property type="entry name" value="FixG_C"/>
</dbReference>
<dbReference type="Pfam" id="PF13746">
    <property type="entry name" value="Fer4_18"/>
    <property type="match status" value="1"/>
</dbReference>
<dbReference type="PANTHER" id="PTHR30176">
    <property type="entry name" value="FERREDOXIN-TYPE PROTEIN NAPH"/>
    <property type="match status" value="1"/>
</dbReference>
<keyword evidence="1" id="KW-0813">Transport</keyword>
<dbReference type="InterPro" id="IPR013783">
    <property type="entry name" value="Ig-like_fold"/>
</dbReference>
<evidence type="ECO:0000256" key="3">
    <source>
        <dbReference type="ARBA" id="ARBA00022723"/>
    </source>
</evidence>
<feature type="domain" description="4Fe-4S ferredoxin-type" evidence="8">
    <location>
        <begin position="251"/>
        <end position="279"/>
    </location>
</feature>
<feature type="transmembrane region" description="Helical" evidence="7">
    <location>
        <begin position="37"/>
        <end position="56"/>
    </location>
</feature>
<dbReference type="Pfam" id="PF11614">
    <property type="entry name" value="FixG_C"/>
    <property type="match status" value="1"/>
</dbReference>
<evidence type="ECO:0000256" key="4">
    <source>
        <dbReference type="ARBA" id="ARBA00022982"/>
    </source>
</evidence>
<dbReference type="Proteomes" id="UP000031197">
    <property type="component" value="Unassembled WGS sequence"/>
</dbReference>
<reference evidence="9 10" key="1">
    <citation type="submission" date="2014-12" db="EMBL/GenBank/DDBJ databases">
        <title>Genome sequencing of Alteromonas marina AD001.</title>
        <authorList>
            <person name="Adrian T.G.S."/>
            <person name="Chan K.G."/>
        </authorList>
    </citation>
    <scope>NUCLEOTIDE SEQUENCE [LARGE SCALE GENOMIC DNA]</scope>
    <source>
        <strain evidence="9 10">AD001</strain>
    </source>
</reference>
<feature type="transmembrane region" description="Helical" evidence="7">
    <location>
        <begin position="76"/>
        <end position="98"/>
    </location>
</feature>
<dbReference type="GO" id="GO:0005886">
    <property type="term" value="C:plasma membrane"/>
    <property type="evidence" value="ECO:0007669"/>
    <property type="project" value="TreeGrafter"/>
</dbReference>
<dbReference type="Gene3D" id="1.10.1060.10">
    <property type="entry name" value="Alpha-helical ferredoxin"/>
    <property type="match status" value="1"/>
</dbReference>
<dbReference type="InterPro" id="IPR017900">
    <property type="entry name" value="4Fe4S_Fe_S_CS"/>
</dbReference>
<keyword evidence="10" id="KW-1185">Reference proteome</keyword>
<evidence type="ECO:0000256" key="5">
    <source>
        <dbReference type="ARBA" id="ARBA00023004"/>
    </source>
</evidence>